<feature type="compositionally biased region" description="Basic and acidic residues" evidence="1">
    <location>
        <begin position="18"/>
        <end position="36"/>
    </location>
</feature>
<reference evidence="2" key="1">
    <citation type="journal article" date="2015" name="Insect Biochem. Mol. Biol.">
        <title>An insight into the sialome of the horse fly, Tabanus bromius.</title>
        <authorList>
            <person name="Ribeiro J.M."/>
            <person name="Kazimirova M."/>
            <person name="Takac P."/>
            <person name="Andersen J.F."/>
            <person name="Francischetti I.M."/>
        </authorList>
    </citation>
    <scope>NUCLEOTIDE SEQUENCE</scope>
</reference>
<sequence length="94" mass="11036">KKMKDAKDTKKRKKSKSATKEKVKEPRKANENSMEKLSTKLQVVTNVIEKKKNILASNKLSYLEYLEMQEEMCRLEAYRNDIKNEVQSRAINSK</sequence>
<feature type="non-terminal residue" evidence="2">
    <location>
        <position position="1"/>
    </location>
</feature>
<feature type="region of interest" description="Disordered" evidence="1">
    <location>
        <begin position="1"/>
        <end position="36"/>
    </location>
</feature>
<name>A0A0K8TPV6_TABBR</name>
<evidence type="ECO:0000313" key="2">
    <source>
        <dbReference type="EMBL" id="JAI16437.1"/>
    </source>
</evidence>
<dbReference type="AlphaFoldDB" id="A0A0K8TPV6"/>
<evidence type="ECO:0000256" key="1">
    <source>
        <dbReference type="SAM" id="MobiDB-lite"/>
    </source>
</evidence>
<proteinExistence type="evidence at transcript level"/>
<organism evidence="2">
    <name type="scientific">Tabanus bromius</name>
    <name type="common">Band-eyed brown horse fly</name>
    <dbReference type="NCBI Taxonomy" id="304241"/>
    <lineage>
        <taxon>Eukaryota</taxon>
        <taxon>Metazoa</taxon>
        <taxon>Ecdysozoa</taxon>
        <taxon>Arthropoda</taxon>
        <taxon>Hexapoda</taxon>
        <taxon>Insecta</taxon>
        <taxon>Pterygota</taxon>
        <taxon>Neoptera</taxon>
        <taxon>Endopterygota</taxon>
        <taxon>Diptera</taxon>
        <taxon>Brachycera</taxon>
        <taxon>Tabanomorpha</taxon>
        <taxon>Tabanoidea</taxon>
        <taxon>Tabanidae</taxon>
        <taxon>Tabanus</taxon>
    </lineage>
</organism>
<protein>
    <submittedName>
        <fullName evidence="2">Uncharacterized protein</fullName>
    </submittedName>
</protein>
<accession>A0A0K8TPV6</accession>
<dbReference type="EMBL" id="GDAI01001166">
    <property type="protein sequence ID" value="JAI16437.1"/>
    <property type="molecule type" value="mRNA"/>
</dbReference>